<keyword evidence="2" id="KW-1185">Reference proteome</keyword>
<evidence type="ECO:0000313" key="1">
    <source>
        <dbReference type="EMBL" id="KAH6948976.1"/>
    </source>
</evidence>
<evidence type="ECO:0000313" key="2">
    <source>
        <dbReference type="Proteomes" id="UP000821845"/>
    </source>
</evidence>
<proteinExistence type="predicted"/>
<gene>
    <name evidence="1" type="ORF">HPB50_027274</name>
</gene>
<comment type="caution">
    <text evidence="1">The sequence shown here is derived from an EMBL/GenBank/DDBJ whole genome shotgun (WGS) entry which is preliminary data.</text>
</comment>
<accession>A0ACB7TP71</accession>
<organism evidence="1 2">
    <name type="scientific">Hyalomma asiaticum</name>
    <name type="common">Tick</name>
    <dbReference type="NCBI Taxonomy" id="266040"/>
    <lineage>
        <taxon>Eukaryota</taxon>
        <taxon>Metazoa</taxon>
        <taxon>Ecdysozoa</taxon>
        <taxon>Arthropoda</taxon>
        <taxon>Chelicerata</taxon>
        <taxon>Arachnida</taxon>
        <taxon>Acari</taxon>
        <taxon>Parasitiformes</taxon>
        <taxon>Ixodida</taxon>
        <taxon>Ixodoidea</taxon>
        <taxon>Ixodidae</taxon>
        <taxon>Hyalomminae</taxon>
        <taxon>Hyalomma</taxon>
    </lineage>
</organism>
<name>A0ACB7TP71_HYAAI</name>
<dbReference type="EMBL" id="CM023481">
    <property type="protein sequence ID" value="KAH6948976.1"/>
    <property type="molecule type" value="Genomic_DNA"/>
</dbReference>
<reference evidence="1" key="1">
    <citation type="submission" date="2020-05" db="EMBL/GenBank/DDBJ databases">
        <title>Large-scale comparative analyses of tick genomes elucidate their genetic diversity and vector capacities.</title>
        <authorList>
            <person name="Jia N."/>
            <person name="Wang J."/>
            <person name="Shi W."/>
            <person name="Du L."/>
            <person name="Sun Y."/>
            <person name="Zhan W."/>
            <person name="Jiang J."/>
            <person name="Wang Q."/>
            <person name="Zhang B."/>
            <person name="Ji P."/>
            <person name="Sakyi L.B."/>
            <person name="Cui X."/>
            <person name="Yuan T."/>
            <person name="Jiang B."/>
            <person name="Yang W."/>
            <person name="Lam T.T.-Y."/>
            <person name="Chang Q."/>
            <person name="Ding S."/>
            <person name="Wang X."/>
            <person name="Zhu J."/>
            <person name="Ruan X."/>
            <person name="Zhao L."/>
            <person name="Wei J."/>
            <person name="Que T."/>
            <person name="Du C."/>
            <person name="Cheng J."/>
            <person name="Dai P."/>
            <person name="Han X."/>
            <person name="Huang E."/>
            <person name="Gao Y."/>
            <person name="Liu J."/>
            <person name="Shao H."/>
            <person name="Ye R."/>
            <person name="Li L."/>
            <person name="Wei W."/>
            <person name="Wang X."/>
            <person name="Wang C."/>
            <person name="Yang T."/>
            <person name="Huo Q."/>
            <person name="Li W."/>
            <person name="Guo W."/>
            <person name="Chen H."/>
            <person name="Zhou L."/>
            <person name="Ni X."/>
            <person name="Tian J."/>
            <person name="Zhou Y."/>
            <person name="Sheng Y."/>
            <person name="Liu T."/>
            <person name="Pan Y."/>
            <person name="Xia L."/>
            <person name="Li J."/>
            <person name="Zhao F."/>
            <person name="Cao W."/>
        </authorList>
    </citation>
    <scope>NUCLEOTIDE SEQUENCE</scope>
    <source>
        <strain evidence="1">Hyas-2018</strain>
    </source>
</reference>
<protein>
    <submittedName>
        <fullName evidence="1">Uncharacterized protein</fullName>
    </submittedName>
</protein>
<dbReference type="Proteomes" id="UP000821845">
    <property type="component" value="Chromosome 1"/>
</dbReference>
<sequence length="144" mass="16122">MISEDCEIGYYTAQGLFYVCGRIKELIKCMDQQVAPAELEELLAADAGVRHVVVAGVPHPEYGEAARAFVVPWQPLQTPCQEQQEASRLMELVAASLARHKHLHGGVEFLERIPQTESGKELRNALKNAYIKQQSTDKTNLIYQ</sequence>